<dbReference type="EMBL" id="JAKLMC020000022">
    <property type="protein sequence ID" value="KAK5951097.1"/>
    <property type="molecule type" value="Genomic_DNA"/>
</dbReference>
<dbReference type="AlphaFoldDB" id="A0AAN8IKF6"/>
<name>A0AAN8IKF6_9EURO</name>
<dbReference type="Proteomes" id="UP001316803">
    <property type="component" value="Unassembled WGS sequence"/>
</dbReference>
<feature type="chain" id="PRO_5042937010" evidence="2">
    <location>
        <begin position="23"/>
        <end position="203"/>
    </location>
</feature>
<gene>
    <name evidence="3" type="ORF">OHC33_007850</name>
</gene>
<evidence type="ECO:0000313" key="3">
    <source>
        <dbReference type="EMBL" id="KAK5951097.1"/>
    </source>
</evidence>
<feature type="compositionally biased region" description="Low complexity" evidence="1">
    <location>
        <begin position="192"/>
        <end position="203"/>
    </location>
</feature>
<evidence type="ECO:0000256" key="1">
    <source>
        <dbReference type="SAM" id="MobiDB-lite"/>
    </source>
</evidence>
<evidence type="ECO:0000256" key="2">
    <source>
        <dbReference type="SAM" id="SignalP"/>
    </source>
</evidence>
<evidence type="ECO:0000313" key="4">
    <source>
        <dbReference type="Proteomes" id="UP001316803"/>
    </source>
</evidence>
<feature type="signal peptide" evidence="2">
    <location>
        <begin position="1"/>
        <end position="22"/>
    </location>
</feature>
<sequence>MKSHILTSLLVSPLLLSLTVLANPVDTDADTAPTATLNARQEWDPYYSQLTAYPSTVTAGTGETQTPGAQLFDAYGRPIPSGVNLSAIPKVKRGDTTINGVVWETMVKGGGRPKSILGVPQVKKDDTNMNMNGGGPPAGAIPTGWSEGEHEHGGKHHRKPESGEAGAGNGAGAGAGAGNGAGAGAGTGQGASGSAKPSASGKA</sequence>
<feature type="compositionally biased region" description="Gly residues" evidence="1">
    <location>
        <begin position="165"/>
        <end position="191"/>
    </location>
</feature>
<keyword evidence="2" id="KW-0732">Signal</keyword>
<accession>A0AAN8IKF6</accession>
<keyword evidence="4" id="KW-1185">Reference proteome</keyword>
<organism evidence="3 4">
    <name type="scientific">Knufia fluminis</name>
    <dbReference type="NCBI Taxonomy" id="191047"/>
    <lineage>
        <taxon>Eukaryota</taxon>
        <taxon>Fungi</taxon>
        <taxon>Dikarya</taxon>
        <taxon>Ascomycota</taxon>
        <taxon>Pezizomycotina</taxon>
        <taxon>Eurotiomycetes</taxon>
        <taxon>Chaetothyriomycetidae</taxon>
        <taxon>Chaetothyriales</taxon>
        <taxon>Trichomeriaceae</taxon>
        <taxon>Knufia</taxon>
    </lineage>
</organism>
<reference evidence="3 4" key="1">
    <citation type="submission" date="2022-12" db="EMBL/GenBank/DDBJ databases">
        <title>Genomic features and morphological characterization of a novel Knufia sp. strain isolated from spacecraft assembly facility.</title>
        <authorList>
            <person name="Teixeira M."/>
            <person name="Chander A.M."/>
            <person name="Stajich J.E."/>
            <person name="Venkateswaran K."/>
        </authorList>
    </citation>
    <scope>NUCLEOTIDE SEQUENCE [LARGE SCALE GENOMIC DNA]</scope>
    <source>
        <strain evidence="3 4">FJI-L2-BK-P2</strain>
    </source>
</reference>
<feature type="region of interest" description="Disordered" evidence="1">
    <location>
        <begin position="111"/>
        <end position="203"/>
    </location>
</feature>
<protein>
    <submittedName>
        <fullName evidence="3">Uncharacterized protein</fullName>
    </submittedName>
</protein>
<comment type="caution">
    <text evidence="3">The sequence shown here is derived from an EMBL/GenBank/DDBJ whole genome shotgun (WGS) entry which is preliminary data.</text>
</comment>
<proteinExistence type="predicted"/>